<organism evidence="2 3">
    <name type="scientific">Thioalkalivibrio nitratireducens (strain DSM 14787 / UNIQEM 213 / ALEN2)</name>
    <dbReference type="NCBI Taxonomy" id="1255043"/>
    <lineage>
        <taxon>Bacteria</taxon>
        <taxon>Pseudomonadati</taxon>
        <taxon>Pseudomonadota</taxon>
        <taxon>Gammaproteobacteria</taxon>
        <taxon>Chromatiales</taxon>
        <taxon>Ectothiorhodospiraceae</taxon>
        <taxon>Thioalkalivibrio</taxon>
    </lineage>
</organism>
<evidence type="ECO:0000256" key="1">
    <source>
        <dbReference type="SAM" id="MobiDB-lite"/>
    </source>
</evidence>
<dbReference type="HOGENOM" id="CLU_099814_2_0_6"/>
<keyword evidence="3" id="KW-1185">Reference proteome</keyword>
<evidence type="ECO:0000313" key="2">
    <source>
        <dbReference type="EMBL" id="AGA34603.1"/>
    </source>
</evidence>
<reference evidence="2" key="1">
    <citation type="submission" date="2015-12" db="EMBL/GenBank/DDBJ databases">
        <authorList>
            <person name="Tikhonova T.V."/>
            <person name="Pavlov A.R."/>
            <person name="Beletsky A.V."/>
            <person name="Mardanov A.V."/>
            <person name="Sorokin D.Y."/>
            <person name="Ravin N.V."/>
            <person name="Popov V.O."/>
        </authorList>
    </citation>
    <scope>NUCLEOTIDE SEQUENCE</scope>
    <source>
        <strain evidence="2">DSM 14787</strain>
    </source>
</reference>
<feature type="compositionally biased region" description="Pro residues" evidence="1">
    <location>
        <begin position="61"/>
        <end position="79"/>
    </location>
</feature>
<dbReference type="AlphaFoldDB" id="L0DZX4"/>
<keyword evidence="2" id="KW-0449">Lipoprotein</keyword>
<accession>L0DZX4</accession>
<protein>
    <submittedName>
        <fullName evidence="2">TPR-repeat lipoprotein</fullName>
    </submittedName>
</protein>
<dbReference type="STRING" id="1255043.TVNIR_2966"/>
<dbReference type="Gene3D" id="1.25.40.10">
    <property type="entry name" value="Tetratricopeptide repeat domain"/>
    <property type="match status" value="1"/>
</dbReference>
<proteinExistence type="predicted"/>
<name>L0DZX4_THIND</name>
<sequence length="188" mass="20239">MDAMTQWQRRSGRTSGIAGRILWLLPALLLGACAVPAPRTGPPPSVPMPAPPPVVLEEVQPPEPEVVPEPAAPQPPPTAPAALALAAQSDQARAAGDLRLADLRLERALRIAPRDPELWSRLARVRLEQGEFVQAERMAQRSLQLGSGDRALALANWRIIVDAREGMGDTEGARRAIDEVRRLESGIG</sequence>
<dbReference type="Pfam" id="PF14559">
    <property type="entry name" value="TPR_19"/>
    <property type="match status" value="1"/>
</dbReference>
<feature type="region of interest" description="Disordered" evidence="1">
    <location>
        <begin position="38"/>
        <end position="79"/>
    </location>
</feature>
<feature type="compositionally biased region" description="Pro residues" evidence="1">
    <location>
        <begin position="39"/>
        <end position="54"/>
    </location>
</feature>
<dbReference type="SUPFAM" id="SSF48452">
    <property type="entry name" value="TPR-like"/>
    <property type="match status" value="1"/>
</dbReference>
<dbReference type="eggNOG" id="COG0457">
    <property type="taxonomic scope" value="Bacteria"/>
</dbReference>
<dbReference type="KEGG" id="tni:TVNIR_2966"/>
<dbReference type="InterPro" id="IPR011990">
    <property type="entry name" value="TPR-like_helical_dom_sf"/>
</dbReference>
<gene>
    <name evidence="2" type="ordered locus">TVNIR_2966</name>
</gene>
<dbReference type="PATRIC" id="fig|1255043.3.peg.2992"/>
<dbReference type="EMBL" id="CP003989">
    <property type="protein sequence ID" value="AGA34603.1"/>
    <property type="molecule type" value="Genomic_DNA"/>
</dbReference>
<dbReference type="Proteomes" id="UP000010809">
    <property type="component" value="Chromosome"/>
</dbReference>
<evidence type="ECO:0000313" key="3">
    <source>
        <dbReference type="Proteomes" id="UP000010809"/>
    </source>
</evidence>